<sequence>MFRSALAALLISSSPALACTAPGVFFFDPDPVVTLRILPDDLDRLDLSEGTTVTGAYTGTETRQNGGHLPVGFIIREGEVISRNGARMDGALVIDAQGHATITRRDRVGIDTLEGRQGYLSRASVEGTGILQSHLLITDGALDLTDVEDAPRFIRRILFQTEAGLGLWQSDGALTLYAAAEALQASCAPDMALNLDMGSYDFCFTGGDNCGLLRAGDLSRLSNLLHFEGRERDQPQADADNG</sequence>
<dbReference type="RefSeq" id="WP_108783607.1">
    <property type="nucleotide sequence ID" value="NZ_OMKW01000004.1"/>
</dbReference>
<gene>
    <name evidence="2" type="ORF">POI8812_03264</name>
</gene>
<dbReference type="OrthoDB" id="7861957at2"/>
<dbReference type="Proteomes" id="UP000244932">
    <property type="component" value="Unassembled WGS sequence"/>
</dbReference>
<accession>A0A2R8AFB7</accession>
<name>A0A2R8AFB7_9RHOB</name>
<evidence type="ECO:0000313" key="2">
    <source>
        <dbReference type="EMBL" id="SPF30919.1"/>
    </source>
</evidence>
<evidence type="ECO:0000256" key="1">
    <source>
        <dbReference type="SAM" id="SignalP"/>
    </source>
</evidence>
<dbReference type="EMBL" id="OMKW01000004">
    <property type="protein sequence ID" value="SPF30919.1"/>
    <property type="molecule type" value="Genomic_DNA"/>
</dbReference>
<feature type="chain" id="PRO_5015310315" description="Phosphodiester glycosidase domain-containing protein" evidence="1">
    <location>
        <begin position="19"/>
        <end position="242"/>
    </location>
</feature>
<feature type="signal peptide" evidence="1">
    <location>
        <begin position="1"/>
        <end position="18"/>
    </location>
</feature>
<protein>
    <recommendedName>
        <fullName evidence="4">Phosphodiester glycosidase domain-containing protein</fullName>
    </recommendedName>
</protein>
<organism evidence="2 3">
    <name type="scientific">Pontivivens insulae</name>
    <dbReference type="NCBI Taxonomy" id="1639689"/>
    <lineage>
        <taxon>Bacteria</taxon>
        <taxon>Pseudomonadati</taxon>
        <taxon>Pseudomonadota</taxon>
        <taxon>Alphaproteobacteria</taxon>
        <taxon>Rhodobacterales</taxon>
        <taxon>Paracoccaceae</taxon>
        <taxon>Pontivivens</taxon>
    </lineage>
</organism>
<reference evidence="2 3" key="1">
    <citation type="submission" date="2018-03" db="EMBL/GenBank/DDBJ databases">
        <authorList>
            <person name="Keele B.F."/>
        </authorList>
    </citation>
    <scope>NUCLEOTIDE SEQUENCE [LARGE SCALE GENOMIC DNA]</scope>
    <source>
        <strain evidence="2 3">CeCT 8812</strain>
    </source>
</reference>
<evidence type="ECO:0008006" key="4">
    <source>
        <dbReference type="Google" id="ProtNLM"/>
    </source>
</evidence>
<evidence type="ECO:0000313" key="3">
    <source>
        <dbReference type="Proteomes" id="UP000244932"/>
    </source>
</evidence>
<keyword evidence="3" id="KW-1185">Reference proteome</keyword>
<proteinExistence type="predicted"/>
<dbReference type="AlphaFoldDB" id="A0A2R8AFB7"/>
<keyword evidence="1" id="KW-0732">Signal</keyword>